<accession>A0A835RC65</accession>
<gene>
    <name evidence="2" type="ORF">HPP92_011746</name>
</gene>
<feature type="compositionally biased region" description="Basic and acidic residues" evidence="1">
    <location>
        <begin position="109"/>
        <end position="120"/>
    </location>
</feature>
<name>A0A835RC65_VANPL</name>
<feature type="compositionally biased region" description="Basic residues" evidence="1">
    <location>
        <begin position="99"/>
        <end position="108"/>
    </location>
</feature>
<feature type="compositionally biased region" description="Pro residues" evidence="1">
    <location>
        <begin position="125"/>
        <end position="135"/>
    </location>
</feature>
<reference evidence="2 3" key="1">
    <citation type="journal article" date="2020" name="Nat. Food">
        <title>A phased Vanilla planifolia genome enables genetic improvement of flavour and production.</title>
        <authorList>
            <person name="Hasing T."/>
            <person name="Tang H."/>
            <person name="Brym M."/>
            <person name="Khazi F."/>
            <person name="Huang T."/>
            <person name="Chambers A.H."/>
        </authorList>
    </citation>
    <scope>NUCLEOTIDE SEQUENCE [LARGE SCALE GENOMIC DNA]</scope>
    <source>
        <tissue evidence="2">Leaf</tissue>
    </source>
</reference>
<sequence length="135" mass="15775">MGQRRPIAGRFNHGNSPPEVDSPPSPYNGAFQTPDVHEAADSQPARRSRHEGVSLPSSLRKNFIRKTTEESRNQRYVLGRKPGGQEDNDGQGDEENQRRRWRRQGRQHQRQDDECRREHQQQQNRPPPEIPFRHP</sequence>
<feature type="region of interest" description="Disordered" evidence="1">
    <location>
        <begin position="1"/>
        <end position="135"/>
    </location>
</feature>
<protein>
    <submittedName>
        <fullName evidence="2">Uncharacterized protein</fullName>
    </submittedName>
</protein>
<dbReference type="EMBL" id="JADCNM010000005">
    <property type="protein sequence ID" value="KAG0483662.1"/>
    <property type="molecule type" value="Genomic_DNA"/>
</dbReference>
<proteinExistence type="predicted"/>
<organism evidence="2 3">
    <name type="scientific">Vanilla planifolia</name>
    <name type="common">Vanilla</name>
    <dbReference type="NCBI Taxonomy" id="51239"/>
    <lineage>
        <taxon>Eukaryota</taxon>
        <taxon>Viridiplantae</taxon>
        <taxon>Streptophyta</taxon>
        <taxon>Embryophyta</taxon>
        <taxon>Tracheophyta</taxon>
        <taxon>Spermatophyta</taxon>
        <taxon>Magnoliopsida</taxon>
        <taxon>Liliopsida</taxon>
        <taxon>Asparagales</taxon>
        <taxon>Orchidaceae</taxon>
        <taxon>Vanilloideae</taxon>
        <taxon>Vanilleae</taxon>
        <taxon>Vanilla</taxon>
    </lineage>
</organism>
<dbReference type="Proteomes" id="UP000639772">
    <property type="component" value="Unassembled WGS sequence"/>
</dbReference>
<comment type="caution">
    <text evidence="2">The sequence shown here is derived from an EMBL/GenBank/DDBJ whole genome shotgun (WGS) entry which is preliminary data.</text>
</comment>
<evidence type="ECO:0000313" key="2">
    <source>
        <dbReference type="EMBL" id="KAG0483662.1"/>
    </source>
</evidence>
<evidence type="ECO:0000256" key="1">
    <source>
        <dbReference type="SAM" id="MobiDB-lite"/>
    </source>
</evidence>
<evidence type="ECO:0000313" key="3">
    <source>
        <dbReference type="Proteomes" id="UP000639772"/>
    </source>
</evidence>
<dbReference type="AlphaFoldDB" id="A0A835RC65"/>